<dbReference type="PANTHER" id="PTHR11699">
    <property type="entry name" value="ALDEHYDE DEHYDROGENASE-RELATED"/>
    <property type="match status" value="1"/>
</dbReference>
<accession>A0A193GC91</accession>
<dbReference type="InterPro" id="IPR029510">
    <property type="entry name" value="Ald_DH_CS_GLU"/>
</dbReference>
<dbReference type="InterPro" id="IPR015590">
    <property type="entry name" value="Aldehyde_DH_dom"/>
</dbReference>
<keyword evidence="7" id="KW-1185">Reference proteome</keyword>
<dbReference type="FunFam" id="3.40.309.10:FF:000012">
    <property type="entry name" value="Betaine aldehyde dehydrogenase"/>
    <property type="match status" value="1"/>
</dbReference>
<dbReference type="AlphaFoldDB" id="A0A193GC91"/>
<feature type="domain" description="Aldehyde dehydrogenase" evidence="5">
    <location>
        <begin position="24"/>
        <end position="485"/>
    </location>
</feature>
<dbReference type="Pfam" id="PF00171">
    <property type="entry name" value="Aldedh"/>
    <property type="match status" value="1"/>
</dbReference>
<evidence type="ECO:0000313" key="6">
    <source>
        <dbReference type="EMBL" id="ANN77637.1"/>
    </source>
</evidence>
<proteinExistence type="inferred from homology"/>
<evidence type="ECO:0000256" key="3">
    <source>
        <dbReference type="PROSITE-ProRule" id="PRU10007"/>
    </source>
</evidence>
<evidence type="ECO:0000259" key="5">
    <source>
        <dbReference type="Pfam" id="PF00171"/>
    </source>
</evidence>
<dbReference type="Gene3D" id="3.40.309.10">
    <property type="entry name" value="Aldehyde Dehydrogenase, Chain A, domain 2"/>
    <property type="match status" value="1"/>
</dbReference>
<dbReference type="SUPFAM" id="SSF53720">
    <property type="entry name" value="ALDH-like"/>
    <property type="match status" value="1"/>
</dbReference>
<dbReference type="FunFam" id="3.40.605.10:FF:000007">
    <property type="entry name" value="NAD/NADP-dependent betaine aldehyde dehydrogenase"/>
    <property type="match status" value="1"/>
</dbReference>
<dbReference type="PROSITE" id="PS00687">
    <property type="entry name" value="ALDEHYDE_DEHYDR_GLU"/>
    <property type="match status" value="1"/>
</dbReference>
<dbReference type="InterPro" id="IPR016163">
    <property type="entry name" value="Ald_DH_C"/>
</dbReference>
<dbReference type="STRING" id="463014.BAU07_11440"/>
<reference evidence="6 7" key="1">
    <citation type="submission" date="2016-06" db="EMBL/GenBank/DDBJ databases">
        <title>Complete genome sequences of Bordetella bronchialis and Bordetella flabilis.</title>
        <authorList>
            <person name="LiPuma J.J."/>
            <person name="Spilker T."/>
        </authorList>
    </citation>
    <scope>NUCLEOTIDE SEQUENCE [LARGE SCALE GENOMIC DNA]</scope>
    <source>
        <strain evidence="6 7">AU10664</strain>
    </source>
</reference>
<evidence type="ECO:0000256" key="2">
    <source>
        <dbReference type="ARBA" id="ARBA00023002"/>
    </source>
</evidence>
<dbReference type="Gene3D" id="3.40.605.10">
    <property type="entry name" value="Aldehyde Dehydrogenase, Chain A, domain 1"/>
    <property type="match status" value="1"/>
</dbReference>
<dbReference type="Proteomes" id="UP000091926">
    <property type="component" value="Chromosome"/>
</dbReference>
<dbReference type="RefSeq" id="WP_066657509.1">
    <property type="nucleotide sequence ID" value="NZ_CBCSCL010000006.1"/>
</dbReference>
<feature type="active site" evidence="3">
    <location>
        <position position="260"/>
    </location>
</feature>
<sequence length="491" mass="52356">MSTPRTPPASSAVQLKPMLIDGAWVSVDRDAFASINPATGEENFRVSAATASEVDRAVEAAWRAVREPAWRDMLQHQRAGILRRIADAMDRESELFAQLQMIENGKVWAECKAQVASAAATFRYYAGVCETICAEVTPARGNYLSMTRYEPYGVVAAITPWNSPLTMEAQKVAPALAAGNAVILKPSEVTPSPALELGRLALEAGLPPGILNVVTGTGAVAGKGLVEHPGVRMVSFTGGTASGRAIAIAAAQKLMPVALELGGKSPHIVFADADMDAAIEAVVGGIFEGSGQSCVAGSRLYVQAAIAQEFQERLVARTARIKVDMPQAQGAQMGPIASFGHRQKIESMVQSARDEGAEVLIGGQRPEAEALAGGAFYQPTILSGLRRDALVVREEIFGPVLCALPFQDEEDLIEQANESVYGLASGIWTADYRRAWRIATRLEAGSVWINTYKQLSVSTPFGGYKQSGLGREKGIGGLRLYQQSKGIYFGM</sequence>
<comment type="similarity">
    <text evidence="1 4">Belongs to the aldehyde dehydrogenase family.</text>
</comment>
<evidence type="ECO:0000256" key="4">
    <source>
        <dbReference type="RuleBase" id="RU003345"/>
    </source>
</evidence>
<evidence type="ECO:0000256" key="1">
    <source>
        <dbReference type="ARBA" id="ARBA00009986"/>
    </source>
</evidence>
<dbReference type="EMBL" id="CP016172">
    <property type="protein sequence ID" value="ANN77637.1"/>
    <property type="molecule type" value="Genomic_DNA"/>
</dbReference>
<gene>
    <name evidence="6" type="ORF">BAU07_11440</name>
</gene>
<name>A0A193GC91_9BORD</name>
<protein>
    <submittedName>
        <fullName evidence="6">Aldehyde dehydrogenase</fullName>
    </submittedName>
</protein>
<evidence type="ECO:0000313" key="7">
    <source>
        <dbReference type="Proteomes" id="UP000091926"/>
    </source>
</evidence>
<dbReference type="CDD" id="cd07114">
    <property type="entry name" value="ALDH_DhaS"/>
    <property type="match status" value="1"/>
</dbReference>
<dbReference type="KEGG" id="bfz:BAU07_11440"/>
<dbReference type="InterPro" id="IPR016162">
    <property type="entry name" value="Ald_DH_N"/>
</dbReference>
<organism evidence="6 7">
    <name type="scientific">Bordetella flabilis</name>
    <dbReference type="NCBI Taxonomy" id="463014"/>
    <lineage>
        <taxon>Bacteria</taxon>
        <taxon>Pseudomonadati</taxon>
        <taxon>Pseudomonadota</taxon>
        <taxon>Betaproteobacteria</taxon>
        <taxon>Burkholderiales</taxon>
        <taxon>Alcaligenaceae</taxon>
        <taxon>Bordetella</taxon>
    </lineage>
</organism>
<keyword evidence="2 4" id="KW-0560">Oxidoreductase</keyword>
<dbReference type="InterPro" id="IPR016161">
    <property type="entry name" value="Ald_DH/histidinol_DH"/>
</dbReference>
<dbReference type="GO" id="GO:0016620">
    <property type="term" value="F:oxidoreductase activity, acting on the aldehyde or oxo group of donors, NAD or NADP as acceptor"/>
    <property type="evidence" value="ECO:0007669"/>
    <property type="project" value="InterPro"/>
</dbReference>